<dbReference type="PANTHER" id="PTHR11439">
    <property type="entry name" value="GAG-POL-RELATED RETROTRANSPOSON"/>
    <property type="match status" value="1"/>
</dbReference>
<proteinExistence type="predicted"/>
<dbReference type="CDD" id="cd09272">
    <property type="entry name" value="RNase_HI_RT_Ty1"/>
    <property type="match status" value="1"/>
</dbReference>
<dbReference type="PANTHER" id="PTHR11439:SF467">
    <property type="entry name" value="INTEGRASE CATALYTIC DOMAIN-CONTAINING PROTEIN"/>
    <property type="match status" value="1"/>
</dbReference>
<feature type="region of interest" description="Disordered" evidence="1">
    <location>
        <begin position="1"/>
        <end position="22"/>
    </location>
</feature>
<accession>A0A8S9V6M0</accession>
<feature type="compositionally biased region" description="Polar residues" evidence="1">
    <location>
        <begin position="1"/>
        <end position="14"/>
    </location>
</feature>
<feature type="non-terminal residue" evidence="2">
    <location>
        <position position="1"/>
    </location>
</feature>
<reference evidence="2" key="1">
    <citation type="submission" date="2020-03" db="EMBL/GenBank/DDBJ databases">
        <title>Hybrid Assembly of Korean Phytophthora infestans isolates.</title>
        <authorList>
            <person name="Prokchorchik M."/>
            <person name="Lee Y."/>
            <person name="Seo J."/>
            <person name="Cho J.-H."/>
            <person name="Park Y.-E."/>
            <person name="Jang D.-C."/>
            <person name="Im J.-S."/>
            <person name="Choi J.-G."/>
            <person name="Park H.-J."/>
            <person name="Lee G.-B."/>
            <person name="Lee Y.-G."/>
            <person name="Hong S.-Y."/>
            <person name="Cho K."/>
            <person name="Sohn K.H."/>
        </authorList>
    </citation>
    <scope>NUCLEOTIDE SEQUENCE</scope>
    <source>
        <strain evidence="2">KR_2_A2</strain>
    </source>
</reference>
<evidence type="ECO:0000313" key="2">
    <source>
        <dbReference type="EMBL" id="KAF4149156.1"/>
    </source>
</evidence>
<protein>
    <submittedName>
        <fullName evidence="2">Putative CCHC-type domain-containing protein</fullName>
    </submittedName>
</protein>
<name>A0A8S9V6M0_PHYIN</name>
<gene>
    <name evidence="2" type="ORF">GN958_ATG01697</name>
</gene>
<sequence length="204" mass="22978">MQNMRGVKSPQQPIKQIPATEMDNHKINNNKLPYRAVVVSLQYLVAWTRSDMAFVVRALGRYNGAYTQDNYKIAMRAVRYMLNTSIWNDADHAIGCDTSHTNTGFVLHLQGLTWMWKGKQQGRVTKSTCASELVAASARVDNLVWARQLLSELAGAQGVSTVNCDNQSTIQVIANRGNSKRVQRYAKEKWMIAEFVDDGVVEVR</sequence>
<dbReference type="EMBL" id="JAACNO010000192">
    <property type="protein sequence ID" value="KAF4149156.1"/>
    <property type="molecule type" value="Genomic_DNA"/>
</dbReference>
<dbReference type="Proteomes" id="UP000704712">
    <property type="component" value="Unassembled WGS sequence"/>
</dbReference>
<dbReference type="AlphaFoldDB" id="A0A8S9V6M0"/>
<comment type="caution">
    <text evidence="2">The sequence shown here is derived from an EMBL/GenBank/DDBJ whole genome shotgun (WGS) entry which is preliminary data.</text>
</comment>
<organism evidence="2 3">
    <name type="scientific">Phytophthora infestans</name>
    <name type="common">Potato late blight agent</name>
    <name type="synonym">Botrytis infestans</name>
    <dbReference type="NCBI Taxonomy" id="4787"/>
    <lineage>
        <taxon>Eukaryota</taxon>
        <taxon>Sar</taxon>
        <taxon>Stramenopiles</taxon>
        <taxon>Oomycota</taxon>
        <taxon>Peronosporomycetes</taxon>
        <taxon>Peronosporales</taxon>
        <taxon>Peronosporaceae</taxon>
        <taxon>Phytophthora</taxon>
    </lineage>
</organism>
<evidence type="ECO:0000256" key="1">
    <source>
        <dbReference type="SAM" id="MobiDB-lite"/>
    </source>
</evidence>
<evidence type="ECO:0000313" key="3">
    <source>
        <dbReference type="Proteomes" id="UP000704712"/>
    </source>
</evidence>